<comment type="caution">
    <text evidence="4">The sequence shown here is derived from an EMBL/GenBank/DDBJ whole genome shotgun (WGS) entry which is preliminary data.</text>
</comment>
<feature type="compositionally biased region" description="Low complexity" evidence="1">
    <location>
        <begin position="11"/>
        <end position="28"/>
    </location>
</feature>
<dbReference type="AlphaFoldDB" id="A0A3R7YQZ4"/>
<evidence type="ECO:0000256" key="1">
    <source>
        <dbReference type="SAM" id="MobiDB-lite"/>
    </source>
</evidence>
<evidence type="ECO:0000313" key="4">
    <source>
        <dbReference type="EMBL" id="RQM26153.1"/>
    </source>
</evidence>
<dbReference type="Gene3D" id="2.30.29.30">
    <property type="entry name" value="Pleckstrin-homology domain (PH domain)/Phosphotyrosine-binding domain (PTB)"/>
    <property type="match status" value="1"/>
</dbReference>
<protein>
    <recommendedName>
        <fullName evidence="3">PH domain-containing protein</fullName>
    </recommendedName>
</protein>
<keyword evidence="2" id="KW-0472">Membrane</keyword>
<accession>A0A3R7YQZ4</accession>
<dbReference type="Pfam" id="PF07059">
    <property type="entry name" value="EDR2_C"/>
    <property type="match status" value="1"/>
</dbReference>
<dbReference type="EMBL" id="MZMZ02002367">
    <property type="protein sequence ID" value="RQM26153.1"/>
    <property type="molecule type" value="Genomic_DNA"/>
</dbReference>
<gene>
    <name evidence="4" type="ORF">B5M09_006994</name>
</gene>
<dbReference type="VEuPathDB" id="FungiDB:H257_01720"/>
<proteinExistence type="predicted"/>
<feature type="domain" description="PH" evidence="3">
    <location>
        <begin position="30"/>
        <end position="142"/>
    </location>
</feature>
<organism evidence="4 5">
    <name type="scientific">Aphanomyces astaci</name>
    <name type="common">Crayfish plague agent</name>
    <dbReference type="NCBI Taxonomy" id="112090"/>
    <lineage>
        <taxon>Eukaryota</taxon>
        <taxon>Sar</taxon>
        <taxon>Stramenopiles</taxon>
        <taxon>Oomycota</taxon>
        <taxon>Saprolegniomycetes</taxon>
        <taxon>Saprolegniales</taxon>
        <taxon>Verrucalvaceae</taxon>
        <taxon>Aphanomyces</taxon>
    </lineage>
</organism>
<dbReference type="Pfam" id="PF00169">
    <property type="entry name" value="PH"/>
    <property type="match status" value="1"/>
</dbReference>
<feature type="region of interest" description="Disordered" evidence="1">
    <location>
        <begin position="1"/>
        <end position="30"/>
    </location>
</feature>
<dbReference type="SMART" id="SM00233">
    <property type="entry name" value="PH"/>
    <property type="match status" value="1"/>
</dbReference>
<dbReference type="SUPFAM" id="SSF50729">
    <property type="entry name" value="PH domain-like"/>
    <property type="match status" value="1"/>
</dbReference>
<feature type="transmembrane region" description="Helical" evidence="2">
    <location>
        <begin position="197"/>
        <end position="221"/>
    </location>
</feature>
<dbReference type="CDD" id="cd00821">
    <property type="entry name" value="PH"/>
    <property type="match status" value="1"/>
</dbReference>
<dbReference type="InterPro" id="IPR001849">
    <property type="entry name" value="PH_domain"/>
</dbReference>
<keyword evidence="2" id="KW-1133">Transmembrane helix</keyword>
<name>A0A3R7YQZ4_APHAT</name>
<dbReference type="InterPro" id="IPR011993">
    <property type="entry name" value="PH-like_dom_sf"/>
</dbReference>
<evidence type="ECO:0000259" key="3">
    <source>
        <dbReference type="PROSITE" id="PS50003"/>
    </source>
</evidence>
<evidence type="ECO:0000256" key="2">
    <source>
        <dbReference type="SAM" id="Phobius"/>
    </source>
</evidence>
<reference evidence="4" key="1">
    <citation type="submission" date="2018-07" db="EMBL/GenBank/DDBJ databases">
        <title>Annotation of Aphanomyces astaci genome assembly.</title>
        <authorList>
            <person name="Studholme D.J."/>
        </authorList>
    </citation>
    <scope>NUCLEOTIDE SEQUENCE [LARGE SCALE GENOMIC DNA]</scope>
    <source>
        <strain evidence="4">Pc</strain>
    </source>
</reference>
<sequence length="360" mass="39772">MNSGYTEPSKARSSIASPSSSASSSSASNEPIKAGYLSKYNRGKWNAKRKWRQRWFVLENGVLMFFKSAPSAKSKKRAVPRDVFALGPSSKLMFPKDELPSITPSPFCFAVTASGSAKHILLCASSQQEFREWTALISATINPEAPPVVPPTPVYAMEQLQVYDNVMPPTSPMSPARSTLDSPTVAIGACLVLNPFMVLHFDLLVTAIVLLAALWCLSFLLTHRSSDLKVDNIGSKIQLPSDVDGRTDLMILNTQVPCYAPSNPLERTLLDTYNGQPLMTRPEHRFYRGDGYFEVDIDAHLFNFLARKGLTGITQHFGNMVVDFGFVMEGQDDDELPENVFGSGRMCRVDVNAAHHLSFR</sequence>
<dbReference type="Proteomes" id="UP000284702">
    <property type="component" value="Unassembled WGS sequence"/>
</dbReference>
<dbReference type="PANTHER" id="PTHR31558">
    <property type="entry name" value="CW14 PROTEIN"/>
    <property type="match status" value="1"/>
</dbReference>
<dbReference type="PROSITE" id="PS50003">
    <property type="entry name" value="PH_DOMAIN"/>
    <property type="match status" value="1"/>
</dbReference>
<dbReference type="PANTHER" id="PTHR31558:SF3">
    <property type="entry name" value="CW14 PROTEIN"/>
    <property type="match status" value="1"/>
</dbReference>
<dbReference type="InterPro" id="IPR009769">
    <property type="entry name" value="EDR2_C"/>
</dbReference>
<evidence type="ECO:0000313" key="5">
    <source>
        <dbReference type="Proteomes" id="UP000284702"/>
    </source>
</evidence>
<keyword evidence="5" id="KW-1185">Reference proteome</keyword>
<keyword evidence="2" id="KW-0812">Transmembrane</keyword>